<protein>
    <submittedName>
        <fullName evidence="1">Uncharacterized protein</fullName>
    </submittedName>
</protein>
<name>A0A8J4DGT7_9CHLO</name>
<sequence length="373" mass="40495">LLNTMAMTKILQCIPKVIIPRFRTAYHSLGMHPSGSKALDVLTRGGYPPGSIIEIQGSDLKPCWQLAWLAAAAAYKRGWRITACSGTACLDFGAARGLTGRDKFARTSVAQPQALLDVVRCVERDCSLIMVDSWGRIAEAAAPAGSDPSTIRAMRNRRLAGFLRQLSSRLLLHKAQDGRGDSDNGCIGGSRSQDHAARQWPAPSVIVCNIGQTGHGSVLQQYAALRLRVSECQEDEAGEDGYEHMAVEMLKGPAVNTRMPITRTRVYLPSRTTDVLPFMELQDPCAAMDILVAAQGLGLVRQAPNDEFISTMSVGEQDVLANNVRVGQGFRYGKVLGGSEQVLASKLLETGQLMLLHRQVNETLQQLSTQNPL</sequence>
<gene>
    <name evidence="1" type="ORF">Vretimale_4269</name>
</gene>
<reference evidence="1" key="1">
    <citation type="journal article" date="2021" name="Proc. Natl. Acad. Sci. U.S.A.">
        <title>Three genomes in the algal genus Volvox reveal the fate of a haploid sex-determining region after a transition to homothallism.</title>
        <authorList>
            <person name="Yamamoto K."/>
            <person name="Hamaji T."/>
            <person name="Kawai-Toyooka H."/>
            <person name="Matsuzaki R."/>
            <person name="Takahashi F."/>
            <person name="Nishimura Y."/>
            <person name="Kawachi M."/>
            <person name="Noguchi H."/>
            <person name="Minakuchi Y."/>
            <person name="Umen J.G."/>
            <person name="Toyoda A."/>
            <person name="Nozaki H."/>
        </authorList>
    </citation>
    <scope>NUCLEOTIDE SEQUENCE</scope>
    <source>
        <strain evidence="1">NIES-3785</strain>
    </source>
</reference>
<feature type="non-terminal residue" evidence="1">
    <location>
        <position position="1"/>
    </location>
</feature>
<dbReference type="EMBL" id="BNCQ01000006">
    <property type="protein sequence ID" value="GIL99019.1"/>
    <property type="molecule type" value="Genomic_DNA"/>
</dbReference>
<dbReference type="AlphaFoldDB" id="A0A8J4DGT7"/>
<dbReference type="InterPro" id="IPR027417">
    <property type="entry name" value="P-loop_NTPase"/>
</dbReference>
<dbReference type="Gene3D" id="3.40.50.300">
    <property type="entry name" value="P-loop containing nucleotide triphosphate hydrolases"/>
    <property type="match status" value="1"/>
</dbReference>
<evidence type="ECO:0000313" key="2">
    <source>
        <dbReference type="Proteomes" id="UP000722791"/>
    </source>
</evidence>
<evidence type="ECO:0000313" key="1">
    <source>
        <dbReference type="EMBL" id="GIL99019.1"/>
    </source>
</evidence>
<comment type="caution">
    <text evidence="1">The sequence shown here is derived from an EMBL/GenBank/DDBJ whole genome shotgun (WGS) entry which is preliminary data.</text>
</comment>
<organism evidence="1 2">
    <name type="scientific">Volvox reticuliferus</name>
    <dbReference type="NCBI Taxonomy" id="1737510"/>
    <lineage>
        <taxon>Eukaryota</taxon>
        <taxon>Viridiplantae</taxon>
        <taxon>Chlorophyta</taxon>
        <taxon>core chlorophytes</taxon>
        <taxon>Chlorophyceae</taxon>
        <taxon>CS clade</taxon>
        <taxon>Chlamydomonadales</taxon>
        <taxon>Volvocaceae</taxon>
        <taxon>Volvox</taxon>
    </lineage>
</organism>
<accession>A0A8J4DGT7</accession>
<proteinExistence type="predicted"/>
<dbReference type="Proteomes" id="UP000722791">
    <property type="component" value="Unassembled WGS sequence"/>
</dbReference>